<organism evidence="1">
    <name type="scientific">Ganoderma boninense</name>
    <dbReference type="NCBI Taxonomy" id="34458"/>
    <lineage>
        <taxon>Eukaryota</taxon>
        <taxon>Fungi</taxon>
        <taxon>Dikarya</taxon>
        <taxon>Basidiomycota</taxon>
        <taxon>Agaricomycotina</taxon>
        <taxon>Agaricomycetes</taxon>
        <taxon>Polyporales</taxon>
        <taxon>Polyporaceae</taxon>
        <taxon>Ganoderma</taxon>
    </lineage>
</organism>
<gene>
    <name evidence="1" type="primary">G4XVB6</name>
</gene>
<evidence type="ECO:0000313" key="1">
    <source>
        <dbReference type="EMBL" id="VWO99316.1"/>
    </source>
</evidence>
<protein>
    <submittedName>
        <fullName evidence="1">Chitin synthase (EC)</fullName>
        <ecNumber evidence="1">2.4.1.16</ecNumber>
    </submittedName>
</protein>
<dbReference type="EC" id="2.4.1.16" evidence="1"/>
<dbReference type="GO" id="GO:0004100">
    <property type="term" value="F:chitin synthase activity"/>
    <property type="evidence" value="ECO:0007669"/>
    <property type="project" value="UniProtKB-EC"/>
</dbReference>
<keyword evidence="1" id="KW-0808">Transferase</keyword>
<dbReference type="AlphaFoldDB" id="A0A5K1K3E5"/>
<keyword evidence="1" id="KW-0328">Glycosyltransferase</keyword>
<name>A0A5K1K3E5_9APHY</name>
<reference evidence="1" key="1">
    <citation type="submission" date="2019-10" db="EMBL/GenBank/DDBJ databases">
        <authorList>
            <person name="Nor Muhammad N."/>
        </authorList>
    </citation>
    <scope>NUCLEOTIDE SEQUENCE</scope>
</reference>
<proteinExistence type="predicted"/>
<sequence length="88" mass="10169">MSSPIRKLTIDSNHVMDPVGLERFLPRLAQSLEKLELRYFCARPKADEVPGSLHFFHSRTQYPTMRSLSIRQLVGPPLLDRLQHLFPA</sequence>
<accession>A0A5K1K3E5</accession>
<dbReference type="EMBL" id="LR727555">
    <property type="protein sequence ID" value="VWO99316.1"/>
    <property type="molecule type" value="Genomic_DNA"/>
</dbReference>